<evidence type="ECO:0000313" key="1">
    <source>
        <dbReference type="EMBL" id="KAF8789339.1"/>
    </source>
</evidence>
<accession>A0A8T0FII5</accession>
<dbReference type="EMBL" id="JABXBU010000012">
    <property type="protein sequence ID" value="KAF8789339.1"/>
    <property type="molecule type" value="Genomic_DNA"/>
</dbReference>
<reference evidence="1" key="2">
    <citation type="submission" date="2020-06" db="EMBL/GenBank/DDBJ databases">
        <authorList>
            <person name="Sheffer M."/>
        </authorList>
    </citation>
    <scope>NUCLEOTIDE SEQUENCE</scope>
</reference>
<dbReference type="AlphaFoldDB" id="A0A8T0FII5"/>
<organism evidence="1 2">
    <name type="scientific">Argiope bruennichi</name>
    <name type="common">Wasp spider</name>
    <name type="synonym">Aranea bruennichi</name>
    <dbReference type="NCBI Taxonomy" id="94029"/>
    <lineage>
        <taxon>Eukaryota</taxon>
        <taxon>Metazoa</taxon>
        <taxon>Ecdysozoa</taxon>
        <taxon>Arthropoda</taxon>
        <taxon>Chelicerata</taxon>
        <taxon>Arachnida</taxon>
        <taxon>Araneae</taxon>
        <taxon>Araneomorphae</taxon>
        <taxon>Entelegynae</taxon>
        <taxon>Araneoidea</taxon>
        <taxon>Araneidae</taxon>
        <taxon>Argiope</taxon>
    </lineage>
</organism>
<comment type="caution">
    <text evidence="1">The sequence shown here is derived from an EMBL/GenBank/DDBJ whole genome shotgun (WGS) entry which is preliminary data.</text>
</comment>
<evidence type="ECO:0000313" key="2">
    <source>
        <dbReference type="Proteomes" id="UP000807504"/>
    </source>
</evidence>
<proteinExistence type="predicted"/>
<reference evidence="1" key="1">
    <citation type="journal article" date="2020" name="bioRxiv">
        <title>Chromosome-level reference genome of the European wasp spider Argiope bruennichi: a resource for studies on range expansion and evolutionary adaptation.</title>
        <authorList>
            <person name="Sheffer M.M."/>
            <person name="Hoppe A."/>
            <person name="Krehenwinkel H."/>
            <person name="Uhl G."/>
            <person name="Kuss A.W."/>
            <person name="Jensen L."/>
            <person name="Jensen C."/>
            <person name="Gillespie R.G."/>
            <person name="Hoff K.J."/>
            <person name="Prost S."/>
        </authorList>
    </citation>
    <scope>NUCLEOTIDE SEQUENCE</scope>
</reference>
<gene>
    <name evidence="1" type="ORF">HNY73_007280</name>
</gene>
<protein>
    <submittedName>
        <fullName evidence="1">Uncharacterized protein</fullName>
    </submittedName>
</protein>
<keyword evidence="2" id="KW-1185">Reference proteome</keyword>
<name>A0A8T0FII5_ARGBR</name>
<sequence length="199" mass="23092">MQKNHLTDFESRLIQTRVRGLALRLCNMKKRFQYLAHKYEVERRRLDALNGKLKDLSEKIDGICNFMLTIKLNSTDKTDAVIIAVLENMFAEKKILHDLFLNFDATYVDIEKCFDQFQINLSLIFHDDLSPETVSLAESLLMHLPSQVVSINEMASRIHEKSFQFICTFEETLAKIKIISKKVAKCDTQLDLMTALFIL</sequence>
<dbReference type="Proteomes" id="UP000807504">
    <property type="component" value="Unassembled WGS sequence"/>
</dbReference>